<sequence>MRITDGNRYNQINYYQNALQNKLNTANNQIASGLKAEYGYQNNNVNNQNLKYGFESNTLDQAHDVAQSAYTSTLNTDKALSELSSTMEQFKTKLIQAASDVHSTTSRQAIALDLAKLKDHMINVANTSIGGEYLFGGSKVDRPPFDKAGNYYGNNENLNALIGSNNLVPYNISGQNLFLGKDVDRQKIITANIKKLNQSKLHPDIMDAYNRTQNPQEVYINAQDTLRDLIGDTDNDPRNDKPEYFYLQGVRPDGSAFKAKFALDKGYNNKADATRVQDLLDQIGKAYGNTSTNQVAQVSLNAWGEIEIRDLTPGRAALDFHMLSSEKNVDDLNDLFTSGARVSTYVKSAFVANRSLESLQSTLDPYDHRMHDIKSAFITTEDNTPATRNTPLKDILGPNVASLKLEGTRPNKPDGHIDTTPLEPLILAITPTTTMQDLMDGIKSHFGGKLDVELSNDGHLRVVDNNVRNKAHDSNKPPFDGESGFSLKITSLDAKGTPTQALPLDYADTYKQTYFSRQGAYLHSNVSQIVPKTMDYATGASTLASAMGAKITQQDYTMVLKDNNGVDVKAQLHLSPGGAFLDLPKKSGGVYHIPLYNRDDTPPHLTKPNDFTYRQLMDAMTLAFNFSNSDPKEYEQAQAGAPSKASKDAFLSLLKQADERVDVNLNDRGQVQIHDKIHSKTPMQFMFYDNKASDFSPESLKRDTPAIRLNANNAPTIDTPHIHFFKQLDQVIEAVREGIDRPDSLQGYGPEMRNIGIQNGIALIDHLSDHIEKIIASNGAHSRNFSHVMRRNEVLKNQVESIRADATGTDVAQTYNKFAQLRNNYDASLASASKINQMSLTNYM</sequence>
<evidence type="ECO:0000259" key="4">
    <source>
        <dbReference type="Pfam" id="PF00669"/>
    </source>
</evidence>
<dbReference type="Proteomes" id="UP000041394">
    <property type="component" value="Unassembled WGS sequence"/>
</dbReference>
<reference evidence="6" key="1">
    <citation type="submission" date="2014-12" db="EMBL/GenBank/DDBJ databases">
        <title>Whole genome sequences of four Staphylococcus schleiferi canine isolates.</title>
        <authorList>
            <person name="Misic A.M."/>
            <person name="Cain C."/>
            <person name="Morris D.O."/>
            <person name="Rankin S."/>
            <person name="Beiting D."/>
        </authorList>
    </citation>
    <scope>NUCLEOTIDE SEQUENCE</scope>
    <source>
        <strain evidence="5">ASB11</strain>
        <strain evidence="6">ASB13</strain>
        <strain evidence="7">ASB9</strain>
    </source>
</reference>
<evidence type="ECO:0000313" key="5">
    <source>
        <dbReference type="EMBL" id="CRF41143.1"/>
    </source>
</evidence>
<dbReference type="EMBL" id="CDMN01000004">
    <property type="protein sequence ID" value="CRF43575.1"/>
    <property type="molecule type" value="Genomic_DNA"/>
</dbReference>
<keyword evidence="6" id="KW-0966">Cell projection</keyword>
<dbReference type="GO" id="GO:0009288">
    <property type="term" value="C:bacterial-type flagellum"/>
    <property type="evidence" value="ECO:0007669"/>
    <property type="project" value="InterPro"/>
</dbReference>
<comment type="function">
    <text evidence="2">Flagellin is the subunit protein which polymerizes to form the filaments of bacterial flagella. Important for motility and virulence.</text>
</comment>
<dbReference type="GO" id="GO:0005198">
    <property type="term" value="F:structural molecule activity"/>
    <property type="evidence" value="ECO:0007669"/>
    <property type="project" value="InterPro"/>
</dbReference>
<proteinExistence type="predicted"/>
<evidence type="ECO:0000313" key="10">
    <source>
        <dbReference type="Proteomes" id="UP000045175"/>
    </source>
</evidence>
<keyword evidence="6" id="KW-0969">Cilium</keyword>
<name>A0A0K2X6T6_9HELI</name>
<dbReference type="SUPFAM" id="SSF64518">
    <property type="entry name" value="Phase 1 flagellin"/>
    <property type="match status" value="1"/>
</dbReference>
<dbReference type="Pfam" id="PF00669">
    <property type="entry name" value="Flagellin_N"/>
    <property type="match status" value="1"/>
</dbReference>
<comment type="subunit">
    <text evidence="3">Heteromer of FlaA and FlaB. FlaB is located proximal to the hook while the remainder of the filament is composed of the predominant FlaA.</text>
</comment>
<dbReference type="Proteomes" id="UP000045175">
    <property type="component" value="Unassembled WGS sequence"/>
</dbReference>
<dbReference type="PANTHER" id="PTHR42792">
    <property type="entry name" value="FLAGELLIN"/>
    <property type="match status" value="1"/>
</dbReference>
<dbReference type="PANTHER" id="PTHR42792:SF1">
    <property type="entry name" value="FLAGELLAR HOOK-ASSOCIATED PROTEIN 3"/>
    <property type="match status" value="1"/>
</dbReference>
<dbReference type="OrthoDB" id="9758307at2"/>
<keyword evidence="1" id="KW-0843">Virulence</keyword>
<dbReference type="EMBL" id="CDMH01000018">
    <property type="protein sequence ID" value="CRF42227.1"/>
    <property type="molecule type" value="Genomic_DNA"/>
</dbReference>
<evidence type="ECO:0000313" key="9">
    <source>
        <dbReference type="Proteomes" id="UP000041394"/>
    </source>
</evidence>
<dbReference type="AlphaFoldDB" id="A0A0K2X6T6"/>
<accession>A0A0K2X6T6</accession>
<dbReference type="STRING" id="1578720.HAL011_09270"/>
<protein>
    <submittedName>
        <fullName evidence="6">Flagellar hook-associated protein FlgL</fullName>
    </submittedName>
</protein>
<keyword evidence="8" id="KW-1185">Reference proteome</keyword>
<feature type="domain" description="Flagellin N-terminal" evidence="4">
    <location>
        <begin position="17"/>
        <end position="138"/>
    </location>
</feature>
<evidence type="ECO:0000256" key="2">
    <source>
        <dbReference type="ARBA" id="ARBA00025143"/>
    </source>
</evidence>
<dbReference type="Proteomes" id="UP000038622">
    <property type="component" value="Unassembled WGS sequence"/>
</dbReference>
<keyword evidence="6" id="KW-0282">Flagellum</keyword>
<dbReference type="NCBIfam" id="NF006265">
    <property type="entry name" value="PRK08412.1"/>
    <property type="match status" value="1"/>
</dbReference>
<dbReference type="Gene3D" id="1.20.1330.10">
    <property type="entry name" value="f41 fragment of flagellin, N-terminal domain"/>
    <property type="match status" value="2"/>
</dbReference>
<gene>
    <name evidence="5" type="ORF">HAL011_09270</name>
    <name evidence="6" type="ORF">HAL013_03910</name>
    <name evidence="7" type="ORF">HAL09_01190</name>
</gene>
<organism evidence="6 10">
    <name type="scientific">Helicobacter ailurogastricus</name>
    <dbReference type="NCBI Taxonomy" id="1578720"/>
    <lineage>
        <taxon>Bacteria</taxon>
        <taxon>Pseudomonadati</taxon>
        <taxon>Campylobacterota</taxon>
        <taxon>Epsilonproteobacteria</taxon>
        <taxon>Campylobacterales</taxon>
        <taxon>Helicobacteraceae</taxon>
        <taxon>Helicobacter</taxon>
    </lineage>
</organism>
<dbReference type="EMBL" id="CDML01000032">
    <property type="protein sequence ID" value="CRF41143.1"/>
    <property type="molecule type" value="Genomic_DNA"/>
</dbReference>
<dbReference type="RefSeq" id="WP_053940887.1">
    <property type="nucleotide sequence ID" value="NZ_CDMH01000018.1"/>
</dbReference>
<evidence type="ECO:0000313" key="6">
    <source>
        <dbReference type="EMBL" id="CRF42227.1"/>
    </source>
</evidence>
<evidence type="ECO:0000313" key="8">
    <source>
        <dbReference type="Proteomes" id="UP000038622"/>
    </source>
</evidence>
<reference evidence="8" key="2">
    <citation type="submission" date="2014-12" db="EMBL/GenBank/DDBJ databases">
        <authorList>
            <person name="Smet A."/>
        </authorList>
    </citation>
    <scope>NUCLEOTIDE SEQUENCE [LARGE SCALE GENOMIC DNA]</scope>
</reference>
<evidence type="ECO:0000256" key="3">
    <source>
        <dbReference type="ARBA" id="ARBA00025928"/>
    </source>
</evidence>
<evidence type="ECO:0000313" key="7">
    <source>
        <dbReference type="EMBL" id="CRF43575.1"/>
    </source>
</evidence>
<dbReference type="InterPro" id="IPR001492">
    <property type="entry name" value="Flagellin"/>
</dbReference>
<dbReference type="InterPro" id="IPR001029">
    <property type="entry name" value="Flagellin_N"/>
</dbReference>
<reference evidence="9 10" key="3">
    <citation type="submission" date="2014-12" db="EMBL/GenBank/DDBJ databases">
        <authorList>
            <person name="Jaenicke S."/>
        </authorList>
    </citation>
    <scope>NUCLEOTIDE SEQUENCE [LARGE SCALE GENOMIC DNA]</scope>
</reference>
<evidence type="ECO:0000256" key="1">
    <source>
        <dbReference type="ARBA" id="ARBA00023026"/>
    </source>
</evidence>